<dbReference type="RefSeq" id="WP_272747220.1">
    <property type="nucleotide sequence ID" value="NZ_JAQQKX010000003.1"/>
</dbReference>
<dbReference type="Proteomes" id="UP001214854">
    <property type="component" value="Unassembled WGS sequence"/>
</dbReference>
<dbReference type="Pfam" id="PF04828">
    <property type="entry name" value="GFA"/>
    <property type="match status" value="1"/>
</dbReference>
<sequence>MTTHQGSCHCGKIAFAVEGDFSEAIDCNCSICRRKGSLLAFVPRDKLVLSTPEADISTYTFNKHIIQHHFCGTCGTSPFGEGKGPDGSAMAAVNLRCVPDVDLDSLKINKWDGASH</sequence>
<protein>
    <submittedName>
        <fullName evidence="5">GFA family protein</fullName>
    </submittedName>
</protein>
<name>A0ABT5HRP5_9CAUL</name>
<keyword evidence="3" id="KW-0862">Zinc</keyword>
<dbReference type="PROSITE" id="PS51891">
    <property type="entry name" value="CENP_V_GFA"/>
    <property type="match status" value="1"/>
</dbReference>
<keyword evidence="2" id="KW-0479">Metal-binding</keyword>
<evidence type="ECO:0000259" key="4">
    <source>
        <dbReference type="PROSITE" id="PS51891"/>
    </source>
</evidence>
<dbReference type="PANTHER" id="PTHR28620">
    <property type="entry name" value="CENTROMERE PROTEIN V"/>
    <property type="match status" value="1"/>
</dbReference>
<dbReference type="SUPFAM" id="SSF51316">
    <property type="entry name" value="Mss4-like"/>
    <property type="match status" value="1"/>
</dbReference>
<gene>
    <name evidence="5" type="ORF">PQU92_05585</name>
</gene>
<reference evidence="5 6" key="1">
    <citation type="submission" date="2023-01" db="EMBL/GenBank/DDBJ databases">
        <title>Novel species of the genus Asticcacaulis isolated from rivers.</title>
        <authorList>
            <person name="Lu H."/>
        </authorList>
    </citation>
    <scope>NUCLEOTIDE SEQUENCE [LARGE SCALE GENOMIC DNA]</scope>
    <source>
        <strain evidence="5 6">BYS171W</strain>
    </source>
</reference>
<evidence type="ECO:0000313" key="6">
    <source>
        <dbReference type="Proteomes" id="UP001214854"/>
    </source>
</evidence>
<evidence type="ECO:0000256" key="1">
    <source>
        <dbReference type="ARBA" id="ARBA00005495"/>
    </source>
</evidence>
<dbReference type="EMBL" id="JAQQKX010000003">
    <property type="protein sequence ID" value="MDC7682738.1"/>
    <property type="molecule type" value="Genomic_DNA"/>
</dbReference>
<keyword evidence="6" id="KW-1185">Reference proteome</keyword>
<dbReference type="PANTHER" id="PTHR28620:SF1">
    <property type="entry name" value="CENP-V_GFA DOMAIN-CONTAINING PROTEIN"/>
    <property type="match status" value="1"/>
</dbReference>
<feature type="domain" description="CENP-V/GFA" evidence="4">
    <location>
        <begin position="4"/>
        <end position="112"/>
    </location>
</feature>
<dbReference type="InterPro" id="IPR006913">
    <property type="entry name" value="CENP-V/GFA"/>
</dbReference>
<evidence type="ECO:0000256" key="3">
    <source>
        <dbReference type="ARBA" id="ARBA00022833"/>
    </source>
</evidence>
<accession>A0ABT5HRP5</accession>
<dbReference type="InterPro" id="IPR052355">
    <property type="entry name" value="CENP-V-like"/>
</dbReference>
<organism evidence="5 6">
    <name type="scientific">Asticcacaulis aquaticus</name>
    <dbReference type="NCBI Taxonomy" id="2984212"/>
    <lineage>
        <taxon>Bacteria</taxon>
        <taxon>Pseudomonadati</taxon>
        <taxon>Pseudomonadota</taxon>
        <taxon>Alphaproteobacteria</taxon>
        <taxon>Caulobacterales</taxon>
        <taxon>Caulobacteraceae</taxon>
        <taxon>Asticcacaulis</taxon>
    </lineage>
</organism>
<dbReference type="Gene3D" id="2.170.150.70">
    <property type="match status" value="1"/>
</dbReference>
<evidence type="ECO:0000313" key="5">
    <source>
        <dbReference type="EMBL" id="MDC7682738.1"/>
    </source>
</evidence>
<comment type="caution">
    <text evidence="5">The sequence shown here is derived from an EMBL/GenBank/DDBJ whole genome shotgun (WGS) entry which is preliminary data.</text>
</comment>
<evidence type="ECO:0000256" key="2">
    <source>
        <dbReference type="ARBA" id="ARBA00022723"/>
    </source>
</evidence>
<proteinExistence type="inferred from homology"/>
<dbReference type="InterPro" id="IPR011057">
    <property type="entry name" value="Mss4-like_sf"/>
</dbReference>
<comment type="similarity">
    <text evidence="1">Belongs to the Gfa family.</text>
</comment>